<dbReference type="PANTHER" id="PTHR41983">
    <property type="entry name" value="SHORT-CHAIN FATTY ACID TRANSPORTER-RELATED"/>
    <property type="match status" value="1"/>
</dbReference>
<gene>
    <name evidence="3" type="ORF">MMA15_06900</name>
</gene>
<reference evidence="3" key="2">
    <citation type="journal article" date="2023" name="Int. J. Syst. Evol. Microbiol.">
        <title>Streptomyces marispadix sp. nov., isolated from marine beach sediment of the Northern Coast of Portugal.</title>
        <authorList>
            <person name="dos Santos J.D.N."/>
            <person name="Vitorino I.R."/>
            <person name="Kallscheuer N."/>
            <person name="Srivastava A."/>
            <person name="Krautwurst S."/>
            <person name="Marz M."/>
            <person name="Jogler C."/>
            <person name="Lobo Da Cunha A."/>
            <person name="Catita J."/>
            <person name="Goncalves H."/>
            <person name="Gonzalez I."/>
            <person name="Reyes F."/>
            <person name="Lage O.M."/>
        </authorList>
    </citation>
    <scope>NUCLEOTIDE SEQUENCE</scope>
    <source>
        <strain evidence="3">M600PL45_2</strain>
    </source>
</reference>
<accession>A0ABS9SV62</accession>
<name>A0ABS9SV62_9ACTN</name>
<sequence>MSLKKTTVMVDEEYLRIIKEAAAREGRPESECFREGFRIAVLRAAALNPRPRAMFTRPIARPHRMGSVANMLPVLQLCAGGSFPSRTPLVRMRRDGPGPERARWTMARNDGTEAAGEKDKPRGPETTAQDDGTGGAGNAGSTRNAGEPAGAEPRETLLARTALRFTAFTEKWLPDAFGFVLVGTFLIFALGLSTGERPATLVDSWGKGFWSLIEFTLQMAMIIIGGYAVAVSAPVAKLIARMARIPRSPRAAITFTAAVAMASSYLNWAFSLVFSAILAKETARVVRGVDYRAIGAMAFLGLGTVWAQGLSGSAALQVASEASSPKPVRDVIAEGRGGDGVIPLTETVFTWQSLLATAVVFAVALTMAWFLTPSPSRAKTAEDLGIELRPLVGEKTVEARRSRPGDWLESSPVFTVLIGLLGLWYLVRHFAAAEGNPIAALDLNTVNLILLLLALCLHWRPIRMVDAVRRGAPAASGVLLQFPFYGGIFGMIAFTGISKQVAGWLVSVSNEVFFAPLIAVYSAVLGVFVPSGGSKWVIEAPYVIDAANRLHVDQGWMVVVYDLGEASANLLQPFWMLPTLAILGLKARDIMGYTFAMFLACFPAVLVMVTVLAGTLPFP</sequence>
<keyword evidence="2" id="KW-1133">Transmembrane helix</keyword>
<keyword evidence="4" id="KW-1185">Reference proteome</keyword>
<feature type="transmembrane region" description="Helical" evidence="2">
    <location>
        <begin position="438"/>
        <end position="457"/>
    </location>
</feature>
<comment type="caution">
    <text evidence="3">The sequence shown here is derived from an EMBL/GenBank/DDBJ whole genome shotgun (WGS) entry which is preliminary data.</text>
</comment>
<feature type="compositionally biased region" description="Basic and acidic residues" evidence="1">
    <location>
        <begin position="92"/>
        <end position="103"/>
    </location>
</feature>
<dbReference type="Proteomes" id="UP001166784">
    <property type="component" value="Unassembled WGS sequence"/>
</dbReference>
<feature type="region of interest" description="Disordered" evidence="1">
    <location>
        <begin position="88"/>
        <end position="153"/>
    </location>
</feature>
<feature type="transmembrane region" description="Helical" evidence="2">
    <location>
        <begin position="512"/>
        <end position="529"/>
    </location>
</feature>
<organism evidence="3 4">
    <name type="scientific">Streptomyces marispadix</name>
    <dbReference type="NCBI Taxonomy" id="2922868"/>
    <lineage>
        <taxon>Bacteria</taxon>
        <taxon>Bacillati</taxon>
        <taxon>Actinomycetota</taxon>
        <taxon>Actinomycetes</taxon>
        <taxon>Kitasatosporales</taxon>
        <taxon>Streptomycetaceae</taxon>
        <taxon>Streptomyces</taxon>
    </lineage>
</organism>
<proteinExistence type="predicted"/>
<feature type="transmembrane region" description="Helical" evidence="2">
    <location>
        <begin position="595"/>
        <end position="616"/>
    </location>
</feature>
<reference evidence="3" key="1">
    <citation type="submission" date="2022-03" db="EMBL/GenBank/DDBJ databases">
        <authorList>
            <person name="Santos J.D.N."/>
            <person name="Kallscheuer N."/>
            <person name="Jogler C."/>
            <person name="Lage O.M."/>
        </authorList>
    </citation>
    <scope>NUCLEOTIDE SEQUENCE</scope>
    <source>
        <strain evidence="3">M600PL45_2</strain>
    </source>
</reference>
<protein>
    <submittedName>
        <fullName evidence="3">TIGR00366 family protein</fullName>
    </submittedName>
</protein>
<evidence type="ECO:0000256" key="2">
    <source>
        <dbReference type="SAM" id="Phobius"/>
    </source>
</evidence>
<feature type="transmembrane region" description="Helical" evidence="2">
    <location>
        <begin position="215"/>
        <end position="240"/>
    </location>
</feature>
<keyword evidence="2" id="KW-0812">Transmembrane</keyword>
<feature type="transmembrane region" description="Helical" evidence="2">
    <location>
        <begin position="172"/>
        <end position="195"/>
    </location>
</feature>
<dbReference type="RefSeq" id="WP_241058203.1">
    <property type="nucleotide sequence ID" value="NZ_JAKWJU010000002.1"/>
</dbReference>
<feature type="transmembrane region" description="Helical" evidence="2">
    <location>
        <begin position="407"/>
        <end position="426"/>
    </location>
</feature>
<evidence type="ECO:0000313" key="4">
    <source>
        <dbReference type="Proteomes" id="UP001166784"/>
    </source>
</evidence>
<feature type="transmembrane region" description="Helical" evidence="2">
    <location>
        <begin position="252"/>
        <end position="279"/>
    </location>
</feature>
<dbReference type="Pfam" id="PF02667">
    <property type="entry name" value="SCFA_trans"/>
    <property type="match status" value="1"/>
</dbReference>
<dbReference type="InterPro" id="IPR006160">
    <property type="entry name" value="SCFA_transpt_AtoE"/>
</dbReference>
<feature type="transmembrane region" description="Helical" evidence="2">
    <location>
        <begin position="478"/>
        <end position="497"/>
    </location>
</feature>
<feature type="transmembrane region" description="Helical" evidence="2">
    <location>
        <begin position="349"/>
        <end position="371"/>
    </location>
</feature>
<keyword evidence="2" id="KW-0472">Membrane</keyword>
<evidence type="ECO:0000313" key="3">
    <source>
        <dbReference type="EMBL" id="MCH6160157.1"/>
    </source>
</evidence>
<evidence type="ECO:0000256" key="1">
    <source>
        <dbReference type="SAM" id="MobiDB-lite"/>
    </source>
</evidence>
<dbReference type="EMBL" id="JAKWJU010000002">
    <property type="protein sequence ID" value="MCH6160157.1"/>
    <property type="molecule type" value="Genomic_DNA"/>
</dbReference>
<dbReference type="PANTHER" id="PTHR41983:SF2">
    <property type="entry name" value="SHORT-CHAIN FATTY ACID TRANSPORTER-RELATED"/>
    <property type="match status" value="1"/>
</dbReference>